<comment type="subcellular location">
    <subcellularLocation>
        <location evidence="8">Cytoplasm</location>
    </subcellularLocation>
</comment>
<dbReference type="CDD" id="cd02020">
    <property type="entry name" value="CMPK"/>
    <property type="match status" value="1"/>
</dbReference>
<keyword evidence="11" id="KW-1185">Reference proteome</keyword>
<comment type="similarity">
    <text evidence="1 8">Belongs to the cytidylate kinase family. Type 1 subfamily.</text>
</comment>
<evidence type="ECO:0000256" key="7">
    <source>
        <dbReference type="ARBA" id="ARBA00048478"/>
    </source>
</evidence>
<dbReference type="EC" id="2.7.4.25" evidence="8"/>
<gene>
    <name evidence="8" type="primary">cmk</name>
    <name evidence="10" type="ORF">PYTT_2345</name>
</gene>
<dbReference type="SUPFAM" id="SSF52540">
    <property type="entry name" value="P-loop containing nucleoside triphosphate hydrolases"/>
    <property type="match status" value="1"/>
</dbReference>
<dbReference type="GO" id="GO:0006220">
    <property type="term" value="P:pyrimidine nucleotide metabolic process"/>
    <property type="evidence" value="ECO:0007669"/>
    <property type="project" value="UniProtKB-UniRule"/>
</dbReference>
<keyword evidence="4 8" id="KW-0418">Kinase</keyword>
<dbReference type="GO" id="GO:0036431">
    <property type="term" value="F:dCMP kinase activity"/>
    <property type="evidence" value="ECO:0007669"/>
    <property type="project" value="InterPro"/>
</dbReference>
<evidence type="ECO:0000256" key="4">
    <source>
        <dbReference type="ARBA" id="ARBA00022777"/>
    </source>
</evidence>
<evidence type="ECO:0000313" key="11">
    <source>
        <dbReference type="Proteomes" id="UP000176204"/>
    </source>
</evidence>
<dbReference type="Pfam" id="PF02224">
    <property type="entry name" value="Cytidylate_kin"/>
    <property type="match status" value="1"/>
</dbReference>
<evidence type="ECO:0000256" key="5">
    <source>
        <dbReference type="ARBA" id="ARBA00022840"/>
    </source>
</evidence>
<dbReference type="InterPro" id="IPR027417">
    <property type="entry name" value="P-loop_NTPase"/>
</dbReference>
<dbReference type="InterPro" id="IPR011994">
    <property type="entry name" value="Cytidylate_kinase_dom"/>
</dbReference>
<dbReference type="NCBIfam" id="TIGR00017">
    <property type="entry name" value="cmk"/>
    <property type="match status" value="1"/>
</dbReference>
<proteinExistence type="inferred from homology"/>
<dbReference type="AlphaFoldDB" id="A0A1H6MBW9"/>
<dbReference type="InterPro" id="IPR003136">
    <property type="entry name" value="Cytidylate_kin"/>
</dbReference>
<dbReference type="GO" id="GO:0005524">
    <property type="term" value="F:ATP binding"/>
    <property type="evidence" value="ECO:0007669"/>
    <property type="project" value="UniProtKB-UniRule"/>
</dbReference>
<accession>A0A1H6MBW9</accession>
<dbReference type="HAMAP" id="MF_00238">
    <property type="entry name" value="Cytidyl_kinase_type1"/>
    <property type="match status" value="1"/>
</dbReference>
<protein>
    <recommendedName>
        <fullName evidence="8">Cytidylate kinase</fullName>
        <shortName evidence="8">CK</shortName>
        <ecNumber evidence="8">2.7.4.25</ecNumber>
    </recommendedName>
    <alternativeName>
        <fullName evidence="8">Cytidine monophosphate kinase</fullName>
        <shortName evidence="8">CMP kinase</shortName>
    </alternativeName>
</protein>
<evidence type="ECO:0000256" key="8">
    <source>
        <dbReference type="HAMAP-Rule" id="MF_00238"/>
    </source>
</evidence>
<reference evidence="11" key="1">
    <citation type="submission" date="2016-09" db="EMBL/GenBank/DDBJ databases">
        <authorList>
            <person name="Koehorst J."/>
        </authorList>
    </citation>
    <scope>NUCLEOTIDE SEQUENCE [LARGE SCALE GENOMIC DNA]</scope>
</reference>
<name>A0A1H6MBW9_9BACT</name>
<evidence type="ECO:0000256" key="1">
    <source>
        <dbReference type="ARBA" id="ARBA00009427"/>
    </source>
</evidence>
<organism evidence="10 11">
    <name type="scientific">Akkermansia glycaniphila</name>
    <dbReference type="NCBI Taxonomy" id="1679444"/>
    <lineage>
        <taxon>Bacteria</taxon>
        <taxon>Pseudomonadati</taxon>
        <taxon>Verrucomicrobiota</taxon>
        <taxon>Verrucomicrobiia</taxon>
        <taxon>Verrucomicrobiales</taxon>
        <taxon>Akkermansiaceae</taxon>
        <taxon>Akkermansia</taxon>
    </lineage>
</organism>
<keyword evidence="5 8" id="KW-0067">ATP-binding</keyword>
<dbReference type="Proteomes" id="UP000176204">
    <property type="component" value="Chromosome I"/>
</dbReference>
<evidence type="ECO:0000256" key="3">
    <source>
        <dbReference type="ARBA" id="ARBA00022741"/>
    </source>
</evidence>
<dbReference type="EMBL" id="LT629973">
    <property type="protein sequence ID" value="SEH98951.1"/>
    <property type="molecule type" value="Genomic_DNA"/>
</dbReference>
<keyword evidence="8" id="KW-0963">Cytoplasm</keyword>
<keyword evidence="2 8" id="KW-0808">Transferase</keyword>
<evidence type="ECO:0000256" key="6">
    <source>
        <dbReference type="ARBA" id="ARBA00047615"/>
    </source>
</evidence>
<comment type="catalytic activity">
    <reaction evidence="7 8">
        <text>CMP + ATP = CDP + ADP</text>
        <dbReference type="Rhea" id="RHEA:11600"/>
        <dbReference type="ChEBI" id="CHEBI:30616"/>
        <dbReference type="ChEBI" id="CHEBI:58069"/>
        <dbReference type="ChEBI" id="CHEBI:60377"/>
        <dbReference type="ChEBI" id="CHEBI:456216"/>
        <dbReference type="EC" id="2.7.4.25"/>
    </reaction>
</comment>
<dbReference type="KEGG" id="agl:PYTT_2345"/>
<evidence type="ECO:0000259" key="9">
    <source>
        <dbReference type="Pfam" id="PF02224"/>
    </source>
</evidence>
<feature type="binding site" evidence="8">
    <location>
        <begin position="10"/>
        <end position="18"/>
    </location>
    <ligand>
        <name>ATP</name>
        <dbReference type="ChEBI" id="CHEBI:30616"/>
    </ligand>
</feature>
<dbReference type="STRING" id="1679444.PYTT_2345"/>
<keyword evidence="3 8" id="KW-0547">Nucleotide-binding</keyword>
<evidence type="ECO:0000313" key="10">
    <source>
        <dbReference type="EMBL" id="SEH98951.1"/>
    </source>
</evidence>
<dbReference type="Gene3D" id="3.40.50.300">
    <property type="entry name" value="P-loop containing nucleotide triphosphate hydrolases"/>
    <property type="match status" value="1"/>
</dbReference>
<dbReference type="RefSeq" id="WP_245741037.1">
    <property type="nucleotide sequence ID" value="NZ_LIGX01000040.1"/>
</dbReference>
<comment type="catalytic activity">
    <reaction evidence="6 8">
        <text>dCMP + ATP = dCDP + ADP</text>
        <dbReference type="Rhea" id="RHEA:25094"/>
        <dbReference type="ChEBI" id="CHEBI:30616"/>
        <dbReference type="ChEBI" id="CHEBI:57566"/>
        <dbReference type="ChEBI" id="CHEBI:58593"/>
        <dbReference type="ChEBI" id="CHEBI:456216"/>
        <dbReference type="EC" id="2.7.4.25"/>
    </reaction>
</comment>
<sequence>MMYPAIAIDGPAASGKSTVARLIAQKLQYTFINTGAMYRAVTWYLLQRGINPQDTAAVVAALPGIPLSFGKDGSVSTVVCEGRTLTDELKGQEVNGLVSTVAAIPEVRALLVRKQREYNESEPVVMEGRDIGTVVFPDTPFKYFVTASEEVRAARRAAEGITDSIAERDKKDTQRAASPLAQAPDARLVDTSDMSIDEVVACIADDIRAKLTQ</sequence>
<dbReference type="GO" id="GO:0005737">
    <property type="term" value="C:cytoplasm"/>
    <property type="evidence" value="ECO:0007669"/>
    <property type="project" value="UniProtKB-SubCell"/>
</dbReference>
<dbReference type="GO" id="GO:0036430">
    <property type="term" value="F:CMP kinase activity"/>
    <property type="evidence" value="ECO:0007669"/>
    <property type="project" value="RHEA"/>
</dbReference>
<feature type="domain" description="Cytidylate kinase" evidence="9">
    <location>
        <begin position="6"/>
        <end position="207"/>
    </location>
</feature>
<evidence type="ECO:0000256" key="2">
    <source>
        <dbReference type="ARBA" id="ARBA00022679"/>
    </source>
</evidence>